<dbReference type="EMBL" id="JBDFQZ010000008">
    <property type="protein sequence ID" value="KAK9699983.1"/>
    <property type="molecule type" value="Genomic_DNA"/>
</dbReference>
<dbReference type="Pfam" id="PF09451">
    <property type="entry name" value="ATG27"/>
    <property type="match status" value="1"/>
</dbReference>
<proteinExistence type="predicted"/>
<accession>A0AAW1J9D8</accession>
<feature type="transmembrane region" description="Helical" evidence="6">
    <location>
        <begin position="208"/>
        <end position="232"/>
    </location>
</feature>
<keyword evidence="2 6" id="KW-0812">Transmembrane</keyword>
<dbReference type="InterPro" id="IPR018939">
    <property type="entry name" value="Autophagy-rel_prot_27"/>
</dbReference>
<evidence type="ECO:0000256" key="4">
    <source>
        <dbReference type="ARBA" id="ARBA00022989"/>
    </source>
</evidence>
<keyword evidence="5 6" id="KW-0472">Membrane</keyword>
<sequence>MMKSNIKMMNIFIDPQKLTLIILLIISINSNYAANCDFGTKVGNKLYTYTLISPINNYPHGILSEDGFYKVAANDTIIWFQLCDVLIFNHDPPRCIDCGDCGGPSRCGMGCSALVAEKIGGYDVCTSIGRDFDYKIDLTDRKTPNMGVTVMMSSNANGVNCSLSVSVICDKSGVKEPESFEKSGTCNYATVLRHPSGCSKVAAHGGGWGWFGILLTIFLCGLGTYLIVGAVYRFFFLGIHGLDAIPNLDFWTSIPHRTKGLIMSLVQRIRGPTYHHTSSYSSVNF</sequence>
<dbReference type="AlphaFoldDB" id="A0AAW1J9D8"/>
<dbReference type="Proteomes" id="UP001443914">
    <property type="component" value="Unassembled WGS sequence"/>
</dbReference>
<evidence type="ECO:0000313" key="8">
    <source>
        <dbReference type="Proteomes" id="UP001443914"/>
    </source>
</evidence>
<reference evidence="7" key="1">
    <citation type="submission" date="2024-03" db="EMBL/GenBank/DDBJ databases">
        <title>WGS assembly of Saponaria officinalis var. Norfolk2.</title>
        <authorList>
            <person name="Jenkins J."/>
            <person name="Shu S."/>
            <person name="Grimwood J."/>
            <person name="Barry K."/>
            <person name="Goodstein D."/>
            <person name="Schmutz J."/>
            <person name="Leebens-Mack J."/>
            <person name="Osbourn A."/>
        </authorList>
    </citation>
    <scope>NUCLEOTIDE SEQUENCE [LARGE SCALE GENOMIC DNA]</scope>
    <source>
        <strain evidence="7">JIC</strain>
    </source>
</reference>
<comment type="caution">
    <text evidence="7">The sequence shown here is derived from an EMBL/GenBank/DDBJ whole genome shotgun (WGS) entry which is preliminary data.</text>
</comment>
<evidence type="ECO:0000256" key="5">
    <source>
        <dbReference type="ARBA" id="ARBA00023136"/>
    </source>
</evidence>
<evidence type="ECO:0000256" key="3">
    <source>
        <dbReference type="ARBA" id="ARBA00022729"/>
    </source>
</evidence>
<dbReference type="PANTHER" id="PTHR15071:SF0">
    <property type="entry name" value="MANNOSE 6-PHOSPHATE RECEPTOR-LIKE PROTEIN 1"/>
    <property type="match status" value="1"/>
</dbReference>
<comment type="subcellular location">
    <subcellularLocation>
        <location evidence="1">Membrane</location>
        <topology evidence="1">Single-pass membrane protein</topology>
    </subcellularLocation>
</comment>
<keyword evidence="4 6" id="KW-1133">Transmembrane helix</keyword>
<gene>
    <name evidence="7" type="ORF">RND81_08G208800</name>
</gene>
<evidence type="ECO:0000313" key="7">
    <source>
        <dbReference type="EMBL" id="KAK9699983.1"/>
    </source>
</evidence>
<evidence type="ECO:0000256" key="6">
    <source>
        <dbReference type="SAM" id="Phobius"/>
    </source>
</evidence>
<evidence type="ECO:0000256" key="2">
    <source>
        <dbReference type="ARBA" id="ARBA00022692"/>
    </source>
</evidence>
<protein>
    <recommendedName>
        <fullName evidence="9">Autophagy-related protein 27</fullName>
    </recommendedName>
</protein>
<dbReference type="GO" id="GO:0000139">
    <property type="term" value="C:Golgi membrane"/>
    <property type="evidence" value="ECO:0007669"/>
    <property type="project" value="UniProtKB-SubCell"/>
</dbReference>
<evidence type="ECO:0000256" key="1">
    <source>
        <dbReference type="ARBA" id="ARBA00004167"/>
    </source>
</evidence>
<keyword evidence="8" id="KW-1185">Reference proteome</keyword>
<evidence type="ECO:0008006" key="9">
    <source>
        <dbReference type="Google" id="ProtNLM"/>
    </source>
</evidence>
<keyword evidence="3" id="KW-0732">Signal</keyword>
<organism evidence="7 8">
    <name type="scientific">Saponaria officinalis</name>
    <name type="common">Common soapwort</name>
    <name type="synonym">Lychnis saponaria</name>
    <dbReference type="NCBI Taxonomy" id="3572"/>
    <lineage>
        <taxon>Eukaryota</taxon>
        <taxon>Viridiplantae</taxon>
        <taxon>Streptophyta</taxon>
        <taxon>Embryophyta</taxon>
        <taxon>Tracheophyta</taxon>
        <taxon>Spermatophyta</taxon>
        <taxon>Magnoliopsida</taxon>
        <taxon>eudicotyledons</taxon>
        <taxon>Gunneridae</taxon>
        <taxon>Pentapetalae</taxon>
        <taxon>Caryophyllales</taxon>
        <taxon>Caryophyllaceae</taxon>
        <taxon>Caryophylleae</taxon>
        <taxon>Saponaria</taxon>
    </lineage>
</organism>
<dbReference type="PANTHER" id="PTHR15071">
    <property type="entry name" value="MANNOSE-6-PHOSPHATE RECEPTOR FAMILY MEMBER"/>
    <property type="match status" value="1"/>
</dbReference>
<name>A0AAW1J9D8_SAPOF</name>